<comment type="subcellular location">
    <subcellularLocation>
        <location evidence="1 8">Cell membrane</location>
        <topology evidence="1 8">Multi-pass membrane protein</topology>
    </subcellularLocation>
</comment>
<dbReference type="Pfam" id="PF01235">
    <property type="entry name" value="Na_Ala_symp"/>
    <property type="match status" value="1"/>
</dbReference>
<feature type="transmembrane region" description="Helical" evidence="8">
    <location>
        <begin position="457"/>
        <end position="480"/>
    </location>
</feature>
<organism evidence="10 11">
    <name type="scientific">Adlercreutzia equolifaciens subsp. celatus</name>
    <dbReference type="NCBI Taxonomy" id="394340"/>
    <lineage>
        <taxon>Bacteria</taxon>
        <taxon>Bacillati</taxon>
        <taxon>Actinomycetota</taxon>
        <taxon>Coriobacteriia</taxon>
        <taxon>Eggerthellales</taxon>
        <taxon>Eggerthellaceae</taxon>
        <taxon>Adlercreutzia</taxon>
    </lineage>
</organism>
<feature type="transmembrane region" description="Helical" evidence="8">
    <location>
        <begin position="241"/>
        <end position="262"/>
    </location>
</feature>
<feature type="transmembrane region" description="Helical" evidence="8">
    <location>
        <begin position="393"/>
        <end position="415"/>
    </location>
</feature>
<sequence>MTRLLRPPTHEFPRVFSREEGNAVEEALLGIVTTINNYLSNYILIILLLGMGIWFTVRTKAIQFRCFGEGWRRVFGDFSLRGGNQGGGMTSFQALSTAIAAQVGTGNIVGACGAIIVGGPGAIFWMWIIALLGMATNYAEAVMAQKTRVVDEDGTVHGGPVYYITTAFKGNGGKFLAGFFAVAIILALGFMGCMVQSNSIAETMNTAFGIPTWVMGLLVVILAGVVFIGGVSRLAAVTEKIVPIMAVLYVLGSLVILIMNAANIPATFALIFQCAFNPDATVGGATFGIIAAISQGAKRGLFSNEAGMGSTPHAHALAEVRDPHEQGVVAMIGVFVDTIIVVTMTALVVLSVLYVGDGTLATGDYATLTAETITKTNIAQLAFGQFFGANAGAWFVAICLLFFAFSTILSWNLFAKLNVEWLFGKKAVLPFTIIALAFIFMGSLLSNDLVWELADMFNQLMVIPNAIALFALSGAVLAIANAKHDKRALDAAEERLEDQERAAINAMVEEDKRK</sequence>
<accession>A0A369NZK3</accession>
<gene>
    <name evidence="10" type="ORF">C1850_05430</name>
</gene>
<feature type="coiled-coil region" evidence="9">
    <location>
        <begin position="479"/>
        <end position="509"/>
    </location>
</feature>
<feature type="transmembrane region" description="Helical" evidence="8">
    <location>
        <begin position="108"/>
        <end position="130"/>
    </location>
</feature>
<dbReference type="AlphaFoldDB" id="A0A369NZK3"/>
<keyword evidence="6 8" id="KW-1133">Transmembrane helix</keyword>
<dbReference type="NCBIfam" id="TIGR00835">
    <property type="entry name" value="agcS"/>
    <property type="match status" value="1"/>
</dbReference>
<proteinExistence type="inferred from homology"/>
<dbReference type="InterPro" id="IPR001463">
    <property type="entry name" value="Na/Ala_symport"/>
</dbReference>
<dbReference type="PANTHER" id="PTHR30330">
    <property type="entry name" value="AGSS FAMILY TRANSPORTER, SODIUM-ALANINE"/>
    <property type="match status" value="1"/>
</dbReference>
<keyword evidence="4 8" id="KW-1003">Cell membrane</keyword>
<feature type="transmembrane region" description="Helical" evidence="8">
    <location>
        <begin position="175"/>
        <end position="195"/>
    </location>
</feature>
<evidence type="ECO:0000256" key="4">
    <source>
        <dbReference type="ARBA" id="ARBA00022475"/>
    </source>
</evidence>
<keyword evidence="5 8" id="KW-0812">Transmembrane</keyword>
<evidence type="ECO:0000256" key="7">
    <source>
        <dbReference type="ARBA" id="ARBA00023136"/>
    </source>
</evidence>
<evidence type="ECO:0000256" key="9">
    <source>
        <dbReference type="SAM" id="Coils"/>
    </source>
</evidence>
<comment type="similarity">
    <text evidence="2 8">Belongs to the alanine or glycine:cation symporter (AGCS) (TC 2.A.25) family.</text>
</comment>
<dbReference type="PANTHER" id="PTHR30330:SF14">
    <property type="entry name" value="SODIUM_AMINO ACID (ALANINE) SYMPORTER"/>
    <property type="match status" value="1"/>
</dbReference>
<evidence type="ECO:0000256" key="3">
    <source>
        <dbReference type="ARBA" id="ARBA00022448"/>
    </source>
</evidence>
<evidence type="ECO:0000256" key="1">
    <source>
        <dbReference type="ARBA" id="ARBA00004651"/>
    </source>
</evidence>
<dbReference type="EMBL" id="PPUT01000011">
    <property type="protein sequence ID" value="RDC44838.1"/>
    <property type="molecule type" value="Genomic_DNA"/>
</dbReference>
<feature type="transmembrane region" description="Helical" evidence="8">
    <location>
        <begin position="328"/>
        <end position="355"/>
    </location>
</feature>
<feature type="transmembrane region" description="Helical" evidence="8">
    <location>
        <begin position="207"/>
        <end position="229"/>
    </location>
</feature>
<dbReference type="Gene3D" id="1.20.1740.10">
    <property type="entry name" value="Amino acid/polyamine transporter I"/>
    <property type="match status" value="1"/>
</dbReference>
<reference evidence="10 11" key="1">
    <citation type="journal article" date="2018" name="Elife">
        <title>Discovery and characterization of a prevalent human gut bacterial enzyme sufficient for the inactivation of a family of plant toxins.</title>
        <authorList>
            <person name="Koppel N."/>
            <person name="Bisanz J.E."/>
            <person name="Pandelia M.E."/>
            <person name="Turnbaugh P.J."/>
            <person name="Balskus E.P."/>
        </authorList>
    </citation>
    <scope>NUCLEOTIDE SEQUENCE [LARGE SCALE GENOMIC DNA]</scope>
    <source>
        <strain evidence="10 11">OB21 GAM 11</strain>
    </source>
</reference>
<keyword evidence="3 8" id="KW-0813">Transport</keyword>
<dbReference type="PRINTS" id="PR00175">
    <property type="entry name" value="NAALASMPORT"/>
</dbReference>
<keyword evidence="9" id="KW-0175">Coiled coil</keyword>
<dbReference type="GO" id="GO:0005886">
    <property type="term" value="C:plasma membrane"/>
    <property type="evidence" value="ECO:0007669"/>
    <property type="project" value="UniProtKB-SubCell"/>
</dbReference>
<dbReference type="PROSITE" id="PS00873">
    <property type="entry name" value="NA_ALANINE_SYMP"/>
    <property type="match status" value="1"/>
</dbReference>
<feature type="transmembrane region" description="Helical" evidence="8">
    <location>
        <begin position="427"/>
        <end position="445"/>
    </location>
</feature>
<evidence type="ECO:0000256" key="2">
    <source>
        <dbReference type="ARBA" id="ARBA00009261"/>
    </source>
</evidence>
<evidence type="ECO:0000313" key="10">
    <source>
        <dbReference type="EMBL" id="RDC44838.1"/>
    </source>
</evidence>
<dbReference type="GO" id="GO:0005283">
    <property type="term" value="F:amino acid:sodium symporter activity"/>
    <property type="evidence" value="ECO:0007669"/>
    <property type="project" value="InterPro"/>
</dbReference>
<protein>
    <submittedName>
        <fullName evidence="10">Alanine glycine permease</fullName>
    </submittedName>
</protein>
<evidence type="ECO:0000256" key="8">
    <source>
        <dbReference type="RuleBase" id="RU363064"/>
    </source>
</evidence>
<keyword evidence="8" id="KW-0769">Symport</keyword>
<evidence type="ECO:0000256" key="5">
    <source>
        <dbReference type="ARBA" id="ARBA00022692"/>
    </source>
</evidence>
<name>A0A369NZK3_9ACTN</name>
<dbReference type="Proteomes" id="UP000253805">
    <property type="component" value="Unassembled WGS sequence"/>
</dbReference>
<keyword evidence="7 8" id="KW-0472">Membrane</keyword>
<evidence type="ECO:0000313" key="11">
    <source>
        <dbReference type="Proteomes" id="UP000253805"/>
    </source>
</evidence>
<feature type="transmembrane region" description="Helical" evidence="8">
    <location>
        <begin position="38"/>
        <end position="57"/>
    </location>
</feature>
<comment type="caution">
    <text evidence="10">The sequence shown here is derived from an EMBL/GenBank/DDBJ whole genome shotgun (WGS) entry which is preliminary data.</text>
</comment>
<evidence type="ECO:0000256" key="6">
    <source>
        <dbReference type="ARBA" id="ARBA00022989"/>
    </source>
</evidence>